<dbReference type="AlphaFoldDB" id="A0A2P4ZJQ8"/>
<evidence type="ECO:0000313" key="1">
    <source>
        <dbReference type="EMBL" id="PON24514.1"/>
    </source>
</evidence>
<keyword evidence="2" id="KW-1185">Reference proteome</keyword>
<proteinExistence type="predicted"/>
<dbReference type="GeneID" id="29981870"/>
<accession>A0A2P4ZJQ8</accession>
<sequence length="210" mass="24213">MAPEHTENIQIGAIIANPCRPNEVLTTPDNLKLDAFYPPIEEKLERNRLFSCGMSMMSVKKEKYTRFDLEASILVTKEFQHAPRQTEIMARLANPTVDQYVNEPTRSSLGLLSRENPVYMITGLKFAKGKIVFRDTKSEVTELRFRYGIVDPTRWTDRNQSGSSAHQWKKDEDTIVAYKLLKIEKNHQRQNSSDGELILSEVTLEGFERF</sequence>
<gene>
    <name evidence="1" type="ORF">TGAM01_v206444</name>
</gene>
<organism evidence="1 2">
    <name type="scientific">Trichoderma gamsii</name>
    <dbReference type="NCBI Taxonomy" id="398673"/>
    <lineage>
        <taxon>Eukaryota</taxon>
        <taxon>Fungi</taxon>
        <taxon>Dikarya</taxon>
        <taxon>Ascomycota</taxon>
        <taxon>Pezizomycotina</taxon>
        <taxon>Sordariomycetes</taxon>
        <taxon>Hypocreomycetidae</taxon>
        <taxon>Hypocreales</taxon>
        <taxon>Hypocreaceae</taxon>
        <taxon>Trichoderma</taxon>
    </lineage>
</organism>
<reference evidence="1 2" key="1">
    <citation type="journal article" date="2016" name="Genome Announc.">
        <title>Draft Whole-Genome Sequence of Trichoderma gamsii T6085, a Promising Biocontrol Agent of Fusarium Head Blight on Wheat.</title>
        <authorList>
            <person name="Baroncelli R."/>
            <person name="Zapparata A."/>
            <person name="Piaggeschi G."/>
            <person name="Sarrocco S."/>
            <person name="Vannacci G."/>
        </authorList>
    </citation>
    <scope>NUCLEOTIDE SEQUENCE [LARGE SCALE GENOMIC DNA]</scope>
    <source>
        <strain evidence="1 2">T6085</strain>
    </source>
</reference>
<comment type="caution">
    <text evidence="1">The sequence shown here is derived from an EMBL/GenBank/DDBJ whole genome shotgun (WGS) entry which is preliminary data.</text>
</comment>
<dbReference type="Proteomes" id="UP000054821">
    <property type="component" value="Unassembled WGS sequence"/>
</dbReference>
<protein>
    <submittedName>
        <fullName evidence="1">Uncharacterized protein</fullName>
    </submittedName>
</protein>
<dbReference type="EMBL" id="JPDN02000022">
    <property type="protein sequence ID" value="PON24514.1"/>
    <property type="molecule type" value="Genomic_DNA"/>
</dbReference>
<dbReference type="RefSeq" id="XP_018665102.1">
    <property type="nucleotide sequence ID" value="XM_018801787.1"/>
</dbReference>
<evidence type="ECO:0000313" key="2">
    <source>
        <dbReference type="Proteomes" id="UP000054821"/>
    </source>
</evidence>
<name>A0A2P4ZJQ8_9HYPO</name>